<keyword evidence="2" id="KW-0812">Transmembrane</keyword>
<name>A0ABQ1MKL9_9PROT</name>
<comment type="caution">
    <text evidence="3">The sequence shown here is derived from an EMBL/GenBank/DDBJ whole genome shotgun (WGS) entry which is preliminary data.</text>
</comment>
<evidence type="ECO:0000256" key="2">
    <source>
        <dbReference type="SAM" id="Phobius"/>
    </source>
</evidence>
<dbReference type="Proteomes" id="UP000637769">
    <property type="component" value="Unassembled WGS sequence"/>
</dbReference>
<evidence type="ECO:0000256" key="1">
    <source>
        <dbReference type="SAM" id="MobiDB-lite"/>
    </source>
</evidence>
<gene>
    <name evidence="3" type="ORF">GCM10007207_25530</name>
</gene>
<evidence type="ECO:0000313" key="3">
    <source>
        <dbReference type="EMBL" id="GGC38922.1"/>
    </source>
</evidence>
<reference evidence="4" key="1">
    <citation type="journal article" date="2019" name="Int. J. Syst. Evol. Microbiol.">
        <title>The Global Catalogue of Microorganisms (GCM) 10K type strain sequencing project: providing services to taxonomists for standard genome sequencing and annotation.</title>
        <authorList>
            <consortium name="The Broad Institute Genomics Platform"/>
            <consortium name="The Broad Institute Genome Sequencing Center for Infectious Disease"/>
            <person name="Wu L."/>
            <person name="Ma J."/>
        </authorList>
    </citation>
    <scope>NUCLEOTIDE SEQUENCE [LARGE SCALE GENOMIC DNA]</scope>
    <source>
        <strain evidence="4">CCM 7132</strain>
    </source>
</reference>
<protein>
    <submittedName>
        <fullName evidence="3">Uncharacterized protein</fullName>
    </submittedName>
</protein>
<feature type="region of interest" description="Disordered" evidence="1">
    <location>
        <begin position="154"/>
        <end position="179"/>
    </location>
</feature>
<organism evidence="3 4">
    <name type="scientific">Asaia siamensis</name>
    <dbReference type="NCBI Taxonomy" id="110479"/>
    <lineage>
        <taxon>Bacteria</taxon>
        <taxon>Pseudomonadati</taxon>
        <taxon>Pseudomonadota</taxon>
        <taxon>Alphaproteobacteria</taxon>
        <taxon>Acetobacterales</taxon>
        <taxon>Acetobacteraceae</taxon>
        <taxon>Asaia</taxon>
    </lineage>
</organism>
<keyword evidence="2" id="KW-1133">Transmembrane helix</keyword>
<keyword evidence="4" id="KW-1185">Reference proteome</keyword>
<keyword evidence="2" id="KW-0472">Membrane</keyword>
<accession>A0ABQ1MKL9</accession>
<proteinExistence type="predicted"/>
<feature type="transmembrane region" description="Helical" evidence="2">
    <location>
        <begin position="53"/>
        <end position="71"/>
    </location>
</feature>
<dbReference type="EMBL" id="BMCH01000007">
    <property type="protein sequence ID" value="GGC38922.1"/>
    <property type="molecule type" value="Genomic_DNA"/>
</dbReference>
<sequence>MQDERASRPREVVGILTGMAGVNSLLRFPAPKAFILGVFKGEKRNYPDSMKKALPVFAILLLGLPLAAQAAPHPKNDPASVLNRILGVLQTDPDSASDTCVEALKELHKTQGIVANQDTDSNNQDAAVARDVLESDFEETIEVCGADARRLCRTKGESDPKLPPLCAAAQSRPPSENDD</sequence>
<evidence type="ECO:0000313" key="4">
    <source>
        <dbReference type="Proteomes" id="UP000637769"/>
    </source>
</evidence>